<dbReference type="PRINTS" id="PR00354">
    <property type="entry name" value="7FE8SFRDOXIN"/>
</dbReference>
<keyword evidence="10 11" id="KW-0003">3Fe-4S</keyword>
<evidence type="ECO:0000256" key="10">
    <source>
        <dbReference type="ARBA" id="ARBA00023291"/>
    </source>
</evidence>
<comment type="cofactor">
    <cofactor evidence="2 11">
        <name>[4Fe-4S] cluster</name>
        <dbReference type="ChEBI" id="CHEBI:49883"/>
    </cofactor>
</comment>
<comment type="cofactor">
    <cofactor evidence="1 11">
        <name>[3Fe-4S] cluster</name>
        <dbReference type="ChEBI" id="CHEBI:21137"/>
    </cofactor>
</comment>
<evidence type="ECO:0000256" key="4">
    <source>
        <dbReference type="ARBA" id="ARBA00022485"/>
    </source>
</evidence>
<dbReference type="NCBIfam" id="NF045490">
    <property type="entry name" value="FdxA_Protbact"/>
    <property type="match status" value="1"/>
</dbReference>
<evidence type="ECO:0000313" key="15">
    <source>
        <dbReference type="Proteomes" id="UP001575181"/>
    </source>
</evidence>
<feature type="domain" description="4Fe-4S ferredoxin-type" evidence="13">
    <location>
        <begin position="31"/>
        <end position="60"/>
    </location>
</feature>
<feature type="domain" description="4Fe-4S ferredoxin-type" evidence="13">
    <location>
        <begin position="1"/>
        <end position="30"/>
    </location>
</feature>
<dbReference type="InterPro" id="IPR050294">
    <property type="entry name" value="RnfB_subfamily"/>
</dbReference>
<evidence type="ECO:0000256" key="2">
    <source>
        <dbReference type="ARBA" id="ARBA00001966"/>
    </source>
</evidence>
<dbReference type="PROSITE" id="PS00198">
    <property type="entry name" value="4FE4S_FER_1"/>
    <property type="match status" value="1"/>
</dbReference>
<keyword evidence="8 11" id="KW-0408">Iron</keyword>
<keyword evidence="9 11" id="KW-0411">Iron-sulfur</keyword>
<evidence type="ECO:0000256" key="6">
    <source>
        <dbReference type="ARBA" id="ARBA00022737"/>
    </source>
</evidence>
<evidence type="ECO:0000256" key="11">
    <source>
        <dbReference type="RuleBase" id="RU364098"/>
    </source>
</evidence>
<gene>
    <name evidence="14" type="primary">fdxA</name>
    <name evidence="14" type="ORF">ACERLL_13160</name>
</gene>
<dbReference type="InterPro" id="IPR054829">
    <property type="entry name" value="FdxA"/>
</dbReference>
<dbReference type="InterPro" id="IPR017896">
    <property type="entry name" value="4Fe4S_Fe-S-bd"/>
</dbReference>
<evidence type="ECO:0000313" key="14">
    <source>
        <dbReference type="EMBL" id="MFA9461770.1"/>
    </source>
</evidence>
<dbReference type="PROSITE" id="PS51379">
    <property type="entry name" value="4FE4S_FER_2"/>
    <property type="match status" value="2"/>
</dbReference>
<dbReference type="InterPro" id="IPR017900">
    <property type="entry name" value="4Fe4S_Fe_S_CS"/>
</dbReference>
<dbReference type="Pfam" id="PF11953">
    <property type="entry name" value="DUF3470"/>
    <property type="match status" value="1"/>
</dbReference>
<evidence type="ECO:0000256" key="5">
    <source>
        <dbReference type="ARBA" id="ARBA00022723"/>
    </source>
</evidence>
<evidence type="ECO:0000256" key="8">
    <source>
        <dbReference type="ARBA" id="ARBA00023004"/>
    </source>
</evidence>
<dbReference type="Gene3D" id="3.30.70.20">
    <property type="match status" value="1"/>
</dbReference>
<protein>
    <recommendedName>
        <fullName evidence="11">Ferredoxin</fullName>
    </recommendedName>
</protein>
<dbReference type="RefSeq" id="WP_373656546.1">
    <property type="nucleotide sequence ID" value="NZ_JBGUAW010000008.1"/>
</dbReference>
<comment type="function">
    <text evidence="11">Ferredoxins are iron-sulfur proteins that transfer electrons in a wide variety of metabolic reactions.</text>
</comment>
<evidence type="ECO:0000256" key="7">
    <source>
        <dbReference type="ARBA" id="ARBA00022982"/>
    </source>
</evidence>
<dbReference type="SUPFAM" id="SSF54862">
    <property type="entry name" value="4Fe-4S ferredoxins"/>
    <property type="match status" value="1"/>
</dbReference>
<evidence type="ECO:0000256" key="12">
    <source>
        <dbReference type="SAM" id="MobiDB-lite"/>
    </source>
</evidence>
<dbReference type="PANTHER" id="PTHR42859">
    <property type="entry name" value="OXIDOREDUCTASE"/>
    <property type="match status" value="1"/>
</dbReference>
<evidence type="ECO:0000256" key="9">
    <source>
        <dbReference type="ARBA" id="ARBA00023014"/>
    </source>
</evidence>
<dbReference type="Proteomes" id="UP001575181">
    <property type="component" value="Unassembled WGS sequence"/>
</dbReference>
<dbReference type="InterPro" id="IPR000813">
    <property type="entry name" value="7Fe_ferredoxin"/>
</dbReference>
<dbReference type="PANTHER" id="PTHR42859:SF2">
    <property type="entry name" value="FERREDOXIN"/>
    <property type="match status" value="1"/>
</dbReference>
<keyword evidence="4 11" id="KW-0004">4Fe-4S</keyword>
<proteinExistence type="predicted"/>
<keyword evidence="15" id="KW-1185">Reference proteome</keyword>
<reference evidence="14 15" key="1">
    <citation type="submission" date="2024-08" db="EMBL/GenBank/DDBJ databases">
        <title>Whole-genome sequencing of halo(alkali)philic microorganisms from hypersaline lakes.</title>
        <authorList>
            <person name="Sorokin D.Y."/>
            <person name="Merkel A.Y."/>
            <person name="Messina E."/>
            <person name="Yakimov M."/>
        </authorList>
    </citation>
    <scope>NUCLEOTIDE SEQUENCE [LARGE SCALE GENOMIC DNA]</scope>
    <source>
        <strain evidence="14 15">Cl-TMA</strain>
    </source>
</reference>
<organism evidence="14 15">
    <name type="scientific">Thiohalorhabdus methylotrophus</name>
    <dbReference type="NCBI Taxonomy" id="3242694"/>
    <lineage>
        <taxon>Bacteria</taxon>
        <taxon>Pseudomonadati</taxon>
        <taxon>Pseudomonadota</taxon>
        <taxon>Gammaproteobacteria</taxon>
        <taxon>Thiohalorhabdales</taxon>
        <taxon>Thiohalorhabdaceae</taxon>
        <taxon>Thiohalorhabdus</taxon>
    </lineage>
</organism>
<feature type="region of interest" description="Disordered" evidence="12">
    <location>
        <begin position="78"/>
        <end position="107"/>
    </location>
</feature>
<keyword evidence="6 11" id="KW-0677">Repeat</keyword>
<comment type="caution">
    <text evidence="14">The sequence shown here is derived from an EMBL/GenBank/DDBJ whole genome shotgun (WGS) entry which is preliminary data.</text>
</comment>
<dbReference type="InterPro" id="IPR022569">
    <property type="entry name" value="Fd_C"/>
</dbReference>
<evidence type="ECO:0000256" key="3">
    <source>
        <dbReference type="ARBA" id="ARBA00022448"/>
    </source>
</evidence>
<keyword evidence="7 11" id="KW-0249">Electron transport</keyword>
<name>A0ABV4TWR0_9GAMM</name>
<evidence type="ECO:0000259" key="13">
    <source>
        <dbReference type="PROSITE" id="PS51379"/>
    </source>
</evidence>
<accession>A0ABV4TWR0</accession>
<dbReference type="EMBL" id="JBGUAW010000008">
    <property type="protein sequence ID" value="MFA9461770.1"/>
    <property type="molecule type" value="Genomic_DNA"/>
</dbReference>
<sequence>MAFVVAEPCIKCKYTDCVEVCPVDCFHEGPNFLVIDPDECIDCTLCEPECPVTAIFREEELPDKWEHYTELNAELSQDWPVITEQKDPPPDADEWADVEEKYDQLER</sequence>
<feature type="compositionally biased region" description="Basic and acidic residues" evidence="12">
    <location>
        <begin position="98"/>
        <end position="107"/>
    </location>
</feature>
<evidence type="ECO:0000256" key="1">
    <source>
        <dbReference type="ARBA" id="ARBA00001927"/>
    </source>
</evidence>
<keyword evidence="5 11" id="KW-0479">Metal-binding</keyword>
<dbReference type="Pfam" id="PF00037">
    <property type="entry name" value="Fer4"/>
    <property type="match status" value="1"/>
</dbReference>
<keyword evidence="3 11" id="KW-0813">Transport</keyword>